<dbReference type="RefSeq" id="WP_311821378.1">
    <property type="nucleotide sequence ID" value="NZ_JARPYF010000001.1"/>
</dbReference>
<dbReference type="InterPro" id="IPR012808">
    <property type="entry name" value="CHP02453"/>
</dbReference>
<dbReference type="EMBL" id="JARPYI010000001">
    <property type="protein sequence ID" value="MDT2598260.1"/>
    <property type="molecule type" value="Genomic_DNA"/>
</dbReference>
<reference evidence="1 2" key="1">
    <citation type="submission" date="2023-03" db="EMBL/GenBank/DDBJ databases">
        <authorList>
            <person name="Shen W."/>
            <person name="Cai J."/>
        </authorList>
    </citation>
    <scope>NUCLEOTIDE SEQUENCE [LARGE SCALE GENOMIC DNA]</scope>
    <source>
        <strain evidence="1 2">D6-4</strain>
    </source>
</reference>
<dbReference type="PANTHER" id="PTHR36452">
    <property type="entry name" value="CHROMOSOME 12, WHOLE GENOME SHOTGUN SEQUENCE"/>
    <property type="match status" value="1"/>
</dbReference>
<dbReference type="PIRSF" id="PIRSF028451">
    <property type="entry name" value="UCP028451"/>
    <property type="match status" value="1"/>
</dbReference>
<dbReference type="PANTHER" id="PTHR36452:SF1">
    <property type="entry name" value="DUF2461 DOMAIN-CONTAINING PROTEIN"/>
    <property type="match status" value="1"/>
</dbReference>
<proteinExistence type="predicted"/>
<dbReference type="Pfam" id="PF09365">
    <property type="entry name" value="DUF2461"/>
    <property type="match status" value="1"/>
</dbReference>
<organism evidence="1 2">
    <name type="scientific">Enterococcus hulanensis</name>
    <dbReference type="NCBI Taxonomy" id="2559929"/>
    <lineage>
        <taxon>Bacteria</taxon>
        <taxon>Bacillati</taxon>
        <taxon>Bacillota</taxon>
        <taxon>Bacilli</taxon>
        <taxon>Lactobacillales</taxon>
        <taxon>Enterococcaceae</taxon>
        <taxon>Enterococcus</taxon>
    </lineage>
</organism>
<comment type="caution">
    <text evidence="1">The sequence shown here is derived from an EMBL/GenBank/DDBJ whole genome shotgun (WGS) entry which is preliminary data.</text>
</comment>
<sequence>MTYEKMFNYLSALEQNNHQEWFHETKQERMKAVAEFNQLVAALSQQLHEKDPEIPLVPAKKLTFKLNRDTRFSHDKSPYNPVFRAHIGPNGKAPIPCGYFIFLKPNNQSFLGGGLFADMFSEATDLIRQALIEHETEFLTIIEKKEFKKYYHVMGKQLKRMPRGYEAYADSPIAEYLKFKNMYLELHISDQEILTSDDFVQETVEKFLLTKEFNHFLNSALKDFHFPERK</sequence>
<keyword evidence="2" id="KW-1185">Reference proteome</keyword>
<dbReference type="InterPro" id="IPR015996">
    <property type="entry name" value="UCP028451"/>
</dbReference>
<dbReference type="NCBIfam" id="TIGR02453">
    <property type="entry name" value="TIGR02453 family protein"/>
    <property type="match status" value="1"/>
</dbReference>
<dbReference type="Proteomes" id="UP001252875">
    <property type="component" value="Unassembled WGS sequence"/>
</dbReference>
<name>A0ABU3ETR7_9ENTE</name>
<accession>A0ABU3ETR7</accession>
<evidence type="ECO:0000313" key="1">
    <source>
        <dbReference type="EMBL" id="MDT2598260.1"/>
    </source>
</evidence>
<evidence type="ECO:0000313" key="2">
    <source>
        <dbReference type="Proteomes" id="UP001252875"/>
    </source>
</evidence>
<gene>
    <name evidence="1" type="ORF">P7D85_00655</name>
</gene>
<protein>
    <submittedName>
        <fullName evidence="1">DUF2461 domain-containing protein</fullName>
    </submittedName>
</protein>